<name>A0A5M3X2R8_9ACTN</name>
<organism evidence="2 3">
    <name type="scientific">Acrocarpospora macrocephala</name>
    <dbReference type="NCBI Taxonomy" id="150177"/>
    <lineage>
        <taxon>Bacteria</taxon>
        <taxon>Bacillati</taxon>
        <taxon>Actinomycetota</taxon>
        <taxon>Actinomycetes</taxon>
        <taxon>Streptosporangiales</taxon>
        <taxon>Streptosporangiaceae</taxon>
        <taxon>Acrocarpospora</taxon>
    </lineage>
</organism>
<protein>
    <submittedName>
        <fullName evidence="2">Uncharacterized protein</fullName>
    </submittedName>
</protein>
<evidence type="ECO:0000313" key="2">
    <source>
        <dbReference type="EMBL" id="GES16035.1"/>
    </source>
</evidence>
<dbReference type="AlphaFoldDB" id="A0A5M3X2R8"/>
<sequence length="422" mass="45245">MKWVPVMAIALLAMSCQWSAPVAALPAPEAPADSAEQIAGRLYGHLAESPASADSRARALDVPLAPECYTKQGTDRQVPPQGVPAYTAELRVAQVATPINVRIWLASAEEAARLTGTVRQAAAICRPVAARPFTRAGWDGVELAVTRPTSSDNGDPVTFATVVAHRGGLLAEVSWWWLADDYGDLDRARLEQGVGAAGAVLAAVGGDPARAAPERPSPDAPVSALAAALPPISEYGPGLAVWPDAEALRTENAERARQAYDLLCSYAAYEPGAAGGVPRVQRRLFGSITLWEEVLVLPDEQAAEQVRRRMVRKLDNGDKDTFLPCSWWEDHSDGPYIRIPRTIEPFGHGGWTGETESLGVRKRRLPPQATYRDSAAQIAIAVRRGTTVVHLRWQGPAGADLRGALDRGRAELIHTLDALPTP</sequence>
<comment type="caution">
    <text evidence="2">The sequence shown here is derived from an EMBL/GenBank/DDBJ whole genome shotgun (WGS) entry which is preliminary data.</text>
</comment>
<keyword evidence="1" id="KW-0732">Signal</keyword>
<gene>
    <name evidence="2" type="ORF">Amac_096330</name>
</gene>
<dbReference type="EMBL" id="BLAE01000089">
    <property type="protein sequence ID" value="GES16035.1"/>
    <property type="molecule type" value="Genomic_DNA"/>
</dbReference>
<feature type="chain" id="PRO_5038466099" evidence="1">
    <location>
        <begin position="21"/>
        <end position="422"/>
    </location>
</feature>
<reference evidence="2 3" key="1">
    <citation type="submission" date="2019-10" db="EMBL/GenBank/DDBJ databases">
        <title>Whole genome shotgun sequence of Acrocarpospora macrocephala NBRC 16266.</title>
        <authorList>
            <person name="Ichikawa N."/>
            <person name="Kimura A."/>
            <person name="Kitahashi Y."/>
            <person name="Komaki H."/>
            <person name="Oguchi A."/>
        </authorList>
    </citation>
    <scope>NUCLEOTIDE SEQUENCE [LARGE SCALE GENOMIC DNA]</scope>
    <source>
        <strain evidence="2 3">NBRC 16266</strain>
    </source>
</reference>
<dbReference type="Proteomes" id="UP000331127">
    <property type="component" value="Unassembled WGS sequence"/>
</dbReference>
<feature type="signal peptide" evidence="1">
    <location>
        <begin position="1"/>
        <end position="20"/>
    </location>
</feature>
<dbReference type="PROSITE" id="PS51257">
    <property type="entry name" value="PROKAR_LIPOPROTEIN"/>
    <property type="match status" value="1"/>
</dbReference>
<accession>A0A5M3X2R8</accession>
<proteinExistence type="predicted"/>
<evidence type="ECO:0000256" key="1">
    <source>
        <dbReference type="SAM" id="SignalP"/>
    </source>
</evidence>
<keyword evidence="3" id="KW-1185">Reference proteome</keyword>
<evidence type="ECO:0000313" key="3">
    <source>
        <dbReference type="Proteomes" id="UP000331127"/>
    </source>
</evidence>